<keyword evidence="1" id="KW-0732">Signal</keyword>
<sequence>MIRTILSSVMSLSVFCAVSAAQANVDVYFSEGAPKDRFIITNQGECDLNALTVTFDLSTSQGKLIFDITGSGAGVEVFQPFEVTEGSLRLAPGTSVKDGDSSLSVAIKSLKTNEQASFTIDVDDTLTVSDRGMIIVSGSEVSGGEVELAIDGTAPVTTTFADNSRATFRTSCGT</sequence>
<dbReference type="Proteomes" id="UP000245539">
    <property type="component" value="Unassembled WGS sequence"/>
</dbReference>
<gene>
    <name evidence="2" type="ORF">DKW60_08600</name>
</gene>
<comment type="caution">
    <text evidence="2">The sequence shown here is derived from an EMBL/GenBank/DDBJ whole genome shotgun (WGS) entry which is preliminary data.</text>
</comment>
<feature type="chain" id="PRO_5016341714" evidence="1">
    <location>
        <begin position="24"/>
        <end position="174"/>
    </location>
</feature>
<evidence type="ECO:0000313" key="3">
    <source>
        <dbReference type="Proteomes" id="UP000245539"/>
    </source>
</evidence>
<keyword evidence="3" id="KW-1185">Reference proteome</keyword>
<dbReference type="AlphaFoldDB" id="A0A317CPD4"/>
<feature type="signal peptide" evidence="1">
    <location>
        <begin position="1"/>
        <end position="23"/>
    </location>
</feature>
<proteinExistence type="predicted"/>
<protein>
    <submittedName>
        <fullName evidence="2">Aggregation factor core</fullName>
    </submittedName>
</protein>
<evidence type="ECO:0000313" key="2">
    <source>
        <dbReference type="EMBL" id="PWQ98162.1"/>
    </source>
</evidence>
<name>A0A317CPD4_9GAMM</name>
<organism evidence="2 3">
    <name type="scientific">Leucothrix pacifica</name>
    <dbReference type="NCBI Taxonomy" id="1247513"/>
    <lineage>
        <taxon>Bacteria</taxon>
        <taxon>Pseudomonadati</taxon>
        <taxon>Pseudomonadota</taxon>
        <taxon>Gammaproteobacteria</taxon>
        <taxon>Thiotrichales</taxon>
        <taxon>Thiotrichaceae</taxon>
        <taxon>Leucothrix</taxon>
    </lineage>
</organism>
<dbReference type="EMBL" id="QGKM01000018">
    <property type="protein sequence ID" value="PWQ98162.1"/>
    <property type="molecule type" value="Genomic_DNA"/>
</dbReference>
<evidence type="ECO:0000256" key="1">
    <source>
        <dbReference type="SAM" id="SignalP"/>
    </source>
</evidence>
<reference evidence="2 3" key="1">
    <citation type="submission" date="2018-05" db="EMBL/GenBank/DDBJ databases">
        <title>Leucothrix arctica sp. nov., isolated from Arctic seawater.</title>
        <authorList>
            <person name="Choi A."/>
            <person name="Baek K."/>
        </authorList>
    </citation>
    <scope>NUCLEOTIDE SEQUENCE [LARGE SCALE GENOMIC DNA]</scope>
    <source>
        <strain evidence="2 3">JCM 18388</strain>
    </source>
</reference>
<dbReference type="OrthoDB" id="6105464at2"/>
<accession>A0A317CPD4</accession>
<dbReference type="RefSeq" id="WP_109837250.1">
    <property type="nucleotide sequence ID" value="NZ_QGKM01000018.1"/>
</dbReference>